<sequence length="126" mass="13381">MRQIFAATLFSLATLPALAQDIIDNPGLCTAPGPEQELAGAAYLFPRSVEAHWRACNWQTPLEYVPGLVAQVDASCNGQDGQADVRIGVSVNAQGRITLTGLNGSTGLPDYYFPCALWGFKGQGNP</sequence>
<keyword evidence="1" id="KW-0732">Signal</keyword>
<dbReference type="Proteomes" id="UP001165396">
    <property type="component" value="Unassembled WGS sequence"/>
</dbReference>
<name>A0ABT1YYN2_9RHOB</name>
<dbReference type="EMBL" id="JANKJG010000003">
    <property type="protein sequence ID" value="MCR8825990.1"/>
    <property type="molecule type" value="Genomic_DNA"/>
</dbReference>
<protein>
    <submittedName>
        <fullName evidence="2">Uncharacterized protein</fullName>
    </submittedName>
</protein>
<accession>A0ABT1YYN2</accession>
<comment type="caution">
    <text evidence="2">The sequence shown here is derived from an EMBL/GenBank/DDBJ whole genome shotgun (WGS) entry which is preliminary data.</text>
</comment>
<organism evidence="2 3">
    <name type="scientific">Pseudosulfitobacter koreensis</name>
    <dbReference type="NCBI Taxonomy" id="2968472"/>
    <lineage>
        <taxon>Bacteria</taxon>
        <taxon>Pseudomonadati</taxon>
        <taxon>Pseudomonadota</taxon>
        <taxon>Alphaproteobacteria</taxon>
        <taxon>Rhodobacterales</taxon>
        <taxon>Roseobacteraceae</taxon>
        <taxon>Pseudosulfitobacter</taxon>
    </lineage>
</organism>
<gene>
    <name evidence="2" type="ORF">NTA49_05520</name>
</gene>
<keyword evidence="3" id="KW-1185">Reference proteome</keyword>
<evidence type="ECO:0000313" key="3">
    <source>
        <dbReference type="Proteomes" id="UP001165396"/>
    </source>
</evidence>
<proteinExistence type="predicted"/>
<evidence type="ECO:0000256" key="1">
    <source>
        <dbReference type="SAM" id="SignalP"/>
    </source>
</evidence>
<evidence type="ECO:0000313" key="2">
    <source>
        <dbReference type="EMBL" id="MCR8825990.1"/>
    </source>
</evidence>
<feature type="signal peptide" evidence="1">
    <location>
        <begin position="1"/>
        <end position="19"/>
    </location>
</feature>
<dbReference type="RefSeq" id="WP_258293664.1">
    <property type="nucleotide sequence ID" value="NZ_JANKJG010000003.1"/>
</dbReference>
<reference evidence="2" key="1">
    <citation type="submission" date="2022-07" db="EMBL/GenBank/DDBJ databases">
        <title>Pseudosulfitobacter sp. strain AP-MA-4, whole genome sequence.</title>
        <authorList>
            <person name="Jiang Y."/>
        </authorList>
    </citation>
    <scope>NUCLEOTIDE SEQUENCE</scope>
    <source>
        <strain evidence="2">AP-MA-4</strain>
    </source>
</reference>
<feature type="chain" id="PRO_5047056585" evidence="1">
    <location>
        <begin position="20"/>
        <end position="126"/>
    </location>
</feature>